<dbReference type="EMBL" id="CP007033">
    <property type="protein sequence ID" value="AHF09231.1"/>
    <property type="molecule type" value="Genomic_DNA"/>
</dbReference>
<gene>
    <name evidence="1" type="ORF">DEHRE_03245</name>
</gene>
<evidence type="ECO:0000313" key="2">
    <source>
        <dbReference type="Proteomes" id="UP000018934"/>
    </source>
</evidence>
<proteinExistence type="predicted"/>
<protein>
    <submittedName>
        <fullName evidence="1">Uncharacterized protein</fullName>
    </submittedName>
</protein>
<evidence type="ECO:0000313" key="1">
    <source>
        <dbReference type="EMBL" id="AHF09231.1"/>
    </source>
</evidence>
<reference evidence="1 2" key="1">
    <citation type="journal article" date="2013" name="Stand. Genomic Sci.">
        <title>Complete genome sequence of Dehalobacter restrictus PER-K23(T.).</title>
        <authorList>
            <person name="Kruse T."/>
            <person name="Maillard J."/>
            <person name="Goodwin L."/>
            <person name="Woyke T."/>
            <person name="Teshima H."/>
            <person name="Bruce D."/>
            <person name="Detter C."/>
            <person name="Tapia R."/>
            <person name="Han C."/>
            <person name="Huntemann M."/>
            <person name="Wei C.L."/>
            <person name="Han J."/>
            <person name="Chen A."/>
            <person name="Kyrpides N."/>
            <person name="Szeto E."/>
            <person name="Markowitz V."/>
            <person name="Ivanova N."/>
            <person name="Pagani I."/>
            <person name="Pati A."/>
            <person name="Pitluck S."/>
            <person name="Nolan M."/>
            <person name="Holliger C."/>
            <person name="Smidt H."/>
        </authorList>
    </citation>
    <scope>NUCLEOTIDE SEQUENCE [LARGE SCALE GENOMIC DNA]</scope>
    <source>
        <strain evidence="2">DSM 9455</strain>
    </source>
</reference>
<name>A0ABN4BP15_DEHRP</name>
<dbReference type="Proteomes" id="UP000018934">
    <property type="component" value="Chromosome"/>
</dbReference>
<organism evidence="1 2">
    <name type="scientific">Dehalobacter restrictus (strain DSM 9455 / PER-K23)</name>
    <dbReference type="NCBI Taxonomy" id="871738"/>
    <lineage>
        <taxon>Bacteria</taxon>
        <taxon>Bacillati</taxon>
        <taxon>Bacillota</taxon>
        <taxon>Clostridia</taxon>
        <taxon>Eubacteriales</taxon>
        <taxon>Desulfitobacteriaceae</taxon>
        <taxon>Dehalobacter</taxon>
    </lineage>
</organism>
<sequence>MRQSQARVEHDLSGKVNALFDFRESQIETNQRVSERLERLEAKR</sequence>
<accession>A0ABN4BP15</accession>
<keyword evidence="2" id="KW-1185">Reference proteome</keyword>